<dbReference type="InterPro" id="IPR016040">
    <property type="entry name" value="NAD(P)-bd_dom"/>
</dbReference>
<dbReference type="EMBL" id="JBHSIS010000006">
    <property type="protein sequence ID" value="MFC4854860.1"/>
    <property type="molecule type" value="Genomic_DNA"/>
</dbReference>
<dbReference type="PANTHER" id="PTHR15020:SF50">
    <property type="entry name" value="UPF0659 PROTEIN YMR090W"/>
    <property type="match status" value="1"/>
</dbReference>
<feature type="domain" description="NAD(P)-binding" evidence="1">
    <location>
        <begin position="7"/>
        <end position="194"/>
    </location>
</feature>
<dbReference type="RefSeq" id="WP_378056783.1">
    <property type="nucleotide sequence ID" value="NZ_JBHSIS010000006.1"/>
</dbReference>
<dbReference type="Pfam" id="PF13460">
    <property type="entry name" value="NAD_binding_10"/>
    <property type="match status" value="1"/>
</dbReference>
<name>A0ABV9S2X2_9PSEU</name>
<protein>
    <submittedName>
        <fullName evidence="2">SDR family oxidoreductase</fullName>
    </submittedName>
</protein>
<dbReference type="Proteomes" id="UP001595859">
    <property type="component" value="Unassembled WGS sequence"/>
</dbReference>
<dbReference type="Gene3D" id="3.40.50.720">
    <property type="entry name" value="NAD(P)-binding Rossmann-like Domain"/>
    <property type="match status" value="1"/>
</dbReference>
<keyword evidence="3" id="KW-1185">Reference proteome</keyword>
<evidence type="ECO:0000313" key="2">
    <source>
        <dbReference type="EMBL" id="MFC4854860.1"/>
    </source>
</evidence>
<dbReference type="SUPFAM" id="SSF51735">
    <property type="entry name" value="NAD(P)-binding Rossmann-fold domains"/>
    <property type="match status" value="1"/>
</dbReference>
<sequence>MRVVIAGGHGQIALRLTRLLAERGDTAVGIVRNPDHVGDVREAGGDAVVIDLERAAVDEVAGALTGADAVVFAAGAGPGSGVARKDTVDRAASVLFADAAESASVRRYLQVSAMGLDRAEDPSLDEVFAVYLRAKDAADQDVMARSGLDWTILRPGRLTNDPATGTVTLAEHVQPGAVTRDDVAAVLVALLDRPDTAGRVYELVGGDTPIAAALDD</sequence>
<organism evidence="2 3">
    <name type="scientific">Actinophytocola glycyrrhizae</name>
    <dbReference type="NCBI Taxonomy" id="2044873"/>
    <lineage>
        <taxon>Bacteria</taxon>
        <taxon>Bacillati</taxon>
        <taxon>Actinomycetota</taxon>
        <taxon>Actinomycetes</taxon>
        <taxon>Pseudonocardiales</taxon>
        <taxon>Pseudonocardiaceae</taxon>
    </lineage>
</organism>
<dbReference type="PANTHER" id="PTHR15020">
    <property type="entry name" value="FLAVIN REDUCTASE-RELATED"/>
    <property type="match status" value="1"/>
</dbReference>
<evidence type="ECO:0000313" key="3">
    <source>
        <dbReference type="Proteomes" id="UP001595859"/>
    </source>
</evidence>
<proteinExistence type="predicted"/>
<dbReference type="CDD" id="cd05243">
    <property type="entry name" value="SDR_a5"/>
    <property type="match status" value="1"/>
</dbReference>
<gene>
    <name evidence="2" type="ORF">ACFPCV_15235</name>
</gene>
<evidence type="ECO:0000259" key="1">
    <source>
        <dbReference type="Pfam" id="PF13460"/>
    </source>
</evidence>
<accession>A0ABV9S2X2</accession>
<reference evidence="3" key="1">
    <citation type="journal article" date="2019" name="Int. J. Syst. Evol. Microbiol.">
        <title>The Global Catalogue of Microorganisms (GCM) 10K type strain sequencing project: providing services to taxonomists for standard genome sequencing and annotation.</title>
        <authorList>
            <consortium name="The Broad Institute Genomics Platform"/>
            <consortium name="The Broad Institute Genome Sequencing Center for Infectious Disease"/>
            <person name="Wu L."/>
            <person name="Ma J."/>
        </authorList>
    </citation>
    <scope>NUCLEOTIDE SEQUENCE [LARGE SCALE GENOMIC DNA]</scope>
    <source>
        <strain evidence="3">ZS-22-S1</strain>
    </source>
</reference>
<dbReference type="InterPro" id="IPR036291">
    <property type="entry name" value="NAD(P)-bd_dom_sf"/>
</dbReference>
<comment type="caution">
    <text evidence="2">The sequence shown here is derived from an EMBL/GenBank/DDBJ whole genome shotgun (WGS) entry which is preliminary data.</text>
</comment>